<sequence length="495" mass="53983">MSDAAGKKKRVKRTIAGLAVAGVAAYGATIAYLTHFDHQGAPRLPTSSATWHDPKALAAFQAFQETRCDYCHTRNADLPFYFKLPFANQIMERDLVAGQRHFRFEPILAAFMAGKPPSVEQLSRIEEVISQNRMPPAAYLLMHPHAYMTEKARGDVLAWVADQRRRYYATPGVAPQFAGEVIQPIPESLPVDWTKAELGRQLFFDRRLSGDGKLNCASCHGLDKGGVDNLVTATGINGQKGPINVPSVYNAVFNVAQFWNGRAVDLAAQAAGPVTNPVEMGSHDWPAVAAIIAAVPEYHTAFEALYGPNAVNQRTVTNAIAEYEKTLITPDSPFDLYLKGDNNAITAQEKRGYERFKAIGCSGCHSGVAVGGDAYEVMGLEGPYFTDRKVGLTDVDSGREGFTHALDDHQKFKVPNLRNVALTAPYFHDGSAATLADAVRQMARYQTPYATLSKQDADDIVAFLKTLTGKYQGVPLQQVIAEPPLKAPETQQDAP</sequence>
<dbReference type="GO" id="GO:0020037">
    <property type="term" value="F:heme binding"/>
    <property type="evidence" value="ECO:0007669"/>
    <property type="project" value="InterPro"/>
</dbReference>
<dbReference type="Gene3D" id="1.10.760.10">
    <property type="entry name" value="Cytochrome c-like domain"/>
    <property type="match status" value="2"/>
</dbReference>
<name>A0A060QAZ2_9PROT</name>
<evidence type="ECO:0000256" key="2">
    <source>
        <dbReference type="ARBA" id="ARBA00022617"/>
    </source>
</evidence>
<gene>
    <name evidence="8" type="ORF">ASAP_0229</name>
</gene>
<evidence type="ECO:0000313" key="9">
    <source>
        <dbReference type="Proteomes" id="UP000027583"/>
    </source>
</evidence>
<dbReference type="GO" id="GO:0009055">
    <property type="term" value="F:electron transfer activity"/>
    <property type="evidence" value="ECO:0007669"/>
    <property type="project" value="InterPro"/>
</dbReference>
<dbReference type="GO" id="GO:0030313">
    <property type="term" value="C:cell envelope"/>
    <property type="evidence" value="ECO:0007669"/>
    <property type="project" value="UniProtKB-SubCell"/>
</dbReference>
<dbReference type="PANTHER" id="PTHR30600">
    <property type="entry name" value="CYTOCHROME C PEROXIDASE-RELATED"/>
    <property type="match status" value="1"/>
</dbReference>
<keyword evidence="2 6" id="KW-0349">Heme</keyword>
<dbReference type="InterPro" id="IPR009056">
    <property type="entry name" value="Cyt_c-like_dom"/>
</dbReference>
<dbReference type="AlphaFoldDB" id="A0A060QAZ2"/>
<dbReference type="Pfam" id="PF00034">
    <property type="entry name" value="Cytochrom_C"/>
    <property type="match status" value="1"/>
</dbReference>
<evidence type="ECO:0000256" key="3">
    <source>
        <dbReference type="ARBA" id="ARBA00022723"/>
    </source>
</evidence>
<organism evidence="8 9">
    <name type="scientific">Asaia bogorensis</name>
    <dbReference type="NCBI Taxonomy" id="91915"/>
    <lineage>
        <taxon>Bacteria</taxon>
        <taxon>Pseudomonadati</taxon>
        <taxon>Pseudomonadota</taxon>
        <taxon>Alphaproteobacteria</taxon>
        <taxon>Acetobacterales</taxon>
        <taxon>Acetobacteraceae</taxon>
        <taxon>Asaia</taxon>
    </lineage>
</organism>
<dbReference type="Pfam" id="PF03150">
    <property type="entry name" value="CCP_MauG"/>
    <property type="match status" value="1"/>
</dbReference>
<evidence type="ECO:0000259" key="7">
    <source>
        <dbReference type="PROSITE" id="PS51007"/>
    </source>
</evidence>
<dbReference type="SUPFAM" id="SSF46626">
    <property type="entry name" value="Cytochrome c"/>
    <property type="match status" value="2"/>
</dbReference>
<keyword evidence="4 8" id="KW-0560">Oxidoreductase</keyword>
<accession>A0A060QAZ2</accession>
<keyword evidence="8" id="KW-0575">Peroxidase</keyword>
<keyword evidence="3 6" id="KW-0479">Metal-binding</keyword>
<evidence type="ECO:0000256" key="1">
    <source>
        <dbReference type="ARBA" id="ARBA00004196"/>
    </source>
</evidence>
<dbReference type="InterPro" id="IPR051395">
    <property type="entry name" value="Cytochrome_c_Peroxidase/MauG"/>
</dbReference>
<keyword evidence="5 6" id="KW-0408">Iron</keyword>
<evidence type="ECO:0000256" key="6">
    <source>
        <dbReference type="PROSITE-ProRule" id="PRU00433"/>
    </source>
</evidence>
<reference evidence="8 9" key="1">
    <citation type="journal article" date="2014" name="Genome Biol. Evol.">
        <title>Acetic acid bacteria genomes reveal functional traits for adaptation to life in insect guts.</title>
        <authorList>
            <person name="Chouaia B."/>
            <person name="Gaiarsa S."/>
            <person name="Crotti E."/>
            <person name="Comandatore F."/>
            <person name="Degli Esposti M."/>
            <person name="Ricci I."/>
            <person name="Alma A."/>
            <person name="Favia G."/>
            <person name="Bandi C."/>
            <person name="Daffonchio D."/>
        </authorList>
    </citation>
    <scope>NUCLEOTIDE SEQUENCE [LARGE SCALE GENOMIC DNA]</scope>
    <source>
        <strain evidence="8 9">SF2.1</strain>
    </source>
</reference>
<evidence type="ECO:0000256" key="5">
    <source>
        <dbReference type="ARBA" id="ARBA00023004"/>
    </source>
</evidence>
<dbReference type="EC" id="1.11.1.5" evidence="8"/>
<dbReference type="PANTHER" id="PTHR30600:SF7">
    <property type="entry name" value="CYTOCHROME C PEROXIDASE-RELATED"/>
    <property type="match status" value="1"/>
</dbReference>
<comment type="subcellular location">
    <subcellularLocation>
        <location evidence="1">Cell envelope</location>
    </subcellularLocation>
</comment>
<dbReference type="Pfam" id="PF14376">
    <property type="entry name" value="Haem_bd"/>
    <property type="match status" value="1"/>
</dbReference>
<dbReference type="InterPro" id="IPR004852">
    <property type="entry name" value="Di-haem_cyt_c_peroxidsae"/>
</dbReference>
<dbReference type="Proteomes" id="UP000027583">
    <property type="component" value="Unassembled WGS sequence"/>
</dbReference>
<feature type="domain" description="Cytochrome c" evidence="7">
    <location>
        <begin position="347"/>
        <end position="468"/>
    </location>
</feature>
<dbReference type="GO" id="GO:0004130">
    <property type="term" value="F:cytochrome-c peroxidase activity"/>
    <property type="evidence" value="ECO:0007669"/>
    <property type="project" value="UniProtKB-EC"/>
</dbReference>
<dbReference type="PROSITE" id="PS51007">
    <property type="entry name" value="CYTC"/>
    <property type="match status" value="2"/>
</dbReference>
<dbReference type="eggNOG" id="COG1858">
    <property type="taxonomic scope" value="Bacteria"/>
</dbReference>
<dbReference type="EMBL" id="CBLX010000003">
    <property type="protein sequence ID" value="CDG38274.1"/>
    <property type="molecule type" value="Genomic_DNA"/>
</dbReference>
<dbReference type="RefSeq" id="WP_023978442.1">
    <property type="nucleotide sequence ID" value="NZ_CBLX010000003.1"/>
</dbReference>
<reference evidence="8 9" key="2">
    <citation type="journal article" date="2014" name="PLoS ONE">
        <title>Evolution of mitochondria reconstructed from the energy metabolism of living bacteria.</title>
        <authorList>
            <person name="Degli Esposti M."/>
            <person name="Chouaia B."/>
            <person name="Comandatore F."/>
            <person name="Crotti E."/>
            <person name="Sassera D."/>
            <person name="Lievens P.M."/>
            <person name="Daffonchio D."/>
            <person name="Bandi C."/>
        </authorList>
    </citation>
    <scope>NUCLEOTIDE SEQUENCE [LARGE SCALE GENOMIC DNA]</scope>
    <source>
        <strain evidence="8 9">SF2.1</strain>
    </source>
</reference>
<evidence type="ECO:0000313" key="8">
    <source>
        <dbReference type="EMBL" id="CDG38274.1"/>
    </source>
</evidence>
<dbReference type="InterPro" id="IPR025992">
    <property type="entry name" value="Haem-bd"/>
</dbReference>
<dbReference type="SMART" id="SM01235">
    <property type="entry name" value="Haem_bd"/>
    <property type="match status" value="1"/>
</dbReference>
<proteinExistence type="predicted"/>
<dbReference type="InterPro" id="IPR036909">
    <property type="entry name" value="Cyt_c-like_dom_sf"/>
</dbReference>
<feature type="domain" description="Cytochrome c" evidence="7">
    <location>
        <begin position="194"/>
        <end position="303"/>
    </location>
</feature>
<evidence type="ECO:0000256" key="4">
    <source>
        <dbReference type="ARBA" id="ARBA00023002"/>
    </source>
</evidence>
<dbReference type="GO" id="GO:0046872">
    <property type="term" value="F:metal ion binding"/>
    <property type="evidence" value="ECO:0007669"/>
    <property type="project" value="UniProtKB-KW"/>
</dbReference>
<comment type="caution">
    <text evidence="8">The sequence shown here is derived from an EMBL/GenBank/DDBJ whole genome shotgun (WGS) entry which is preliminary data.</text>
</comment>
<protein>
    <submittedName>
        <fullName evidence="8">Cytochrome c551 peroxidase</fullName>
        <ecNumber evidence="8">1.11.1.5</ecNumber>
    </submittedName>
</protein>